<reference evidence="2 3" key="1">
    <citation type="submission" date="2018-03" db="EMBL/GenBank/DDBJ databases">
        <title>Genomic Encyclopedia of Archaeal and Bacterial Type Strains, Phase II (KMG-II): from individual species to whole genera.</title>
        <authorList>
            <person name="Goeker M."/>
        </authorList>
    </citation>
    <scope>NUCLEOTIDE SEQUENCE [LARGE SCALE GENOMIC DNA]</scope>
    <source>
        <strain evidence="2 3">DSM 100346</strain>
    </source>
</reference>
<keyword evidence="3" id="KW-1185">Reference proteome</keyword>
<comment type="caution">
    <text evidence="2">The sequence shown here is derived from an EMBL/GenBank/DDBJ whole genome shotgun (WGS) entry which is preliminary data.</text>
</comment>
<feature type="signal peptide" evidence="1">
    <location>
        <begin position="1"/>
        <end position="21"/>
    </location>
</feature>
<name>A0A316A979_9BACT</name>
<accession>A0A316A979</accession>
<dbReference type="EMBL" id="QGDT01000023">
    <property type="protein sequence ID" value="PWJ53414.1"/>
    <property type="molecule type" value="Genomic_DNA"/>
</dbReference>
<evidence type="ECO:0000256" key="1">
    <source>
        <dbReference type="SAM" id="SignalP"/>
    </source>
</evidence>
<dbReference type="AlphaFoldDB" id="A0A316A979"/>
<dbReference type="Proteomes" id="UP000245880">
    <property type="component" value="Unassembled WGS sequence"/>
</dbReference>
<dbReference type="OrthoDB" id="924280at2"/>
<organism evidence="2 3">
    <name type="scientific">Dyadobacter jejuensis</name>
    <dbReference type="NCBI Taxonomy" id="1082580"/>
    <lineage>
        <taxon>Bacteria</taxon>
        <taxon>Pseudomonadati</taxon>
        <taxon>Bacteroidota</taxon>
        <taxon>Cytophagia</taxon>
        <taxon>Cytophagales</taxon>
        <taxon>Spirosomataceae</taxon>
        <taxon>Dyadobacter</taxon>
    </lineage>
</organism>
<evidence type="ECO:0000313" key="3">
    <source>
        <dbReference type="Proteomes" id="UP000245880"/>
    </source>
</evidence>
<sequence>MKKIGLLFFLFVGLGSTNLNAQMVTNDPIHTAITTLIKMFQDPSFKSIVSNIEKLKKVTSAVRQFHRGTEIVSSISGITSKLTAYSTAIAKDGHIYPVEYKLMSQDIQMFTQEATKLVKDMKSATAATGGVLQMTDAERAKWIDETYLRVSSFESKITRYFENIQNVSIKRSASKADVTATANLYKVAISVPQGYFGTGVASLVDNRGYDLAYNDSLTIPLDYLYETQAYKDFQKKMRECEFRNQMFYKRQEYEANRLQTVALTKLTEQGYQMVAKNGFFQSQAKAQSQLNTYIAAVGDSTTYNSNANVSGTVDLENFFENEIMAIYDPSGKRITSEVFQMQVEFLAKELYIQYGIDQQLEEEYKIGECKELAQSFDAIMKAAEQEYLNNL</sequence>
<proteinExistence type="predicted"/>
<evidence type="ECO:0008006" key="4">
    <source>
        <dbReference type="Google" id="ProtNLM"/>
    </source>
</evidence>
<gene>
    <name evidence="2" type="ORF">CLV98_12328</name>
</gene>
<evidence type="ECO:0000313" key="2">
    <source>
        <dbReference type="EMBL" id="PWJ53414.1"/>
    </source>
</evidence>
<feature type="chain" id="PRO_5016310498" description="Outer membrane efflux protein" evidence="1">
    <location>
        <begin position="22"/>
        <end position="391"/>
    </location>
</feature>
<keyword evidence="1" id="KW-0732">Signal</keyword>
<dbReference type="RefSeq" id="WP_109678204.1">
    <property type="nucleotide sequence ID" value="NZ_QGDT01000023.1"/>
</dbReference>
<protein>
    <recommendedName>
        <fullName evidence="4">Outer membrane efflux protein</fullName>
    </recommendedName>
</protein>